<dbReference type="Pfam" id="PF13650">
    <property type="entry name" value="Asp_protease_2"/>
    <property type="match status" value="1"/>
</dbReference>
<keyword evidence="7 14" id="KW-0413">Isomerase</keyword>
<dbReference type="SMART" id="SM00360">
    <property type="entry name" value="RRM"/>
    <property type="match status" value="1"/>
</dbReference>
<comment type="function">
    <text evidence="2">PPIases accelerate the folding of proteins. It catalyzes the cis-trans isomerization of proline imidic peptide bonds in oligopeptides.</text>
</comment>
<dbReference type="SUPFAM" id="SSF54928">
    <property type="entry name" value="RNA-binding domain, RBD"/>
    <property type="match status" value="1"/>
</dbReference>
<evidence type="ECO:0000256" key="6">
    <source>
        <dbReference type="ARBA" id="ARBA00023110"/>
    </source>
</evidence>
<dbReference type="GO" id="GO:0003723">
    <property type="term" value="F:RNA binding"/>
    <property type="evidence" value="ECO:0007669"/>
    <property type="project" value="UniProtKB-UniRule"/>
</dbReference>
<evidence type="ECO:0000259" key="13">
    <source>
        <dbReference type="PROSITE" id="PS50102"/>
    </source>
</evidence>
<evidence type="ECO:0000256" key="11">
    <source>
        <dbReference type="SAM" id="MobiDB-lite"/>
    </source>
</evidence>
<dbReference type="InterPro" id="IPR035542">
    <property type="entry name" value="CRIP"/>
</dbReference>
<evidence type="ECO:0000313" key="15">
    <source>
        <dbReference type="Proteomes" id="UP000054805"/>
    </source>
</evidence>
<dbReference type="GO" id="GO:0003755">
    <property type="term" value="F:peptidyl-prolyl cis-trans isomerase activity"/>
    <property type="evidence" value="ECO:0007669"/>
    <property type="project" value="UniProtKB-KW"/>
</dbReference>
<dbReference type="CDD" id="cd12235">
    <property type="entry name" value="RRM_PPIL4"/>
    <property type="match status" value="1"/>
</dbReference>
<dbReference type="FunFam" id="2.40.100.10:FF:000015">
    <property type="entry name" value="Peptidyl-prolyl cis-trans isomerase"/>
    <property type="match status" value="1"/>
</dbReference>
<feature type="coiled-coil region" evidence="10">
    <location>
        <begin position="461"/>
        <end position="488"/>
    </location>
</feature>
<dbReference type="PROSITE" id="PS50102">
    <property type="entry name" value="RRM"/>
    <property type="match status" value="1"/>
</dbReference>
<dbReference type="EC" id="5.2.1.8" evidence="4"/>
<keyword evidence="15" id="KW-1185">Reference proteome</keyword>
<evidence type="ECO:0000256" key="1">
    <source>
        <dbReference type="ARBA" id="ARBA00000971"/>
    </source>
</evidence>
<comment type="subcellular location">
    <subcellularLocation>
        <location evidence="3">Nucleus</location>
    </subcellularLocation>
</comment>
<dbReference type="Gene3D" id="2.40.100.10">
    <property type="entry name" value="Cyclophilin-like"/>
    <property type="match status" value="1"/>
</dbReference>
<dbReference type="Gene3D" id="3.30.70.330">
    <property type="match status" value="1"/>
</dbReference>
<dbReference type="PANTHER" id="PTHR45843">
    <property type="entry name" value="PEPTIDYL-PROLYL CIS-TRANS ISOMERASE-LIKE 4"/>
    <property type="match status" value="1"/>
</dbReference>
<dbReference type="FunFam" id="3.30.70.330:FF:000287">
    <property type="entry name" value="Peptidyl-prolyl cis-trans isomerase"/>
    <property type="match status" value="1"/>
</dbReference>
<proteinExistence type="predicted"/>
<dbReference type="PROSITE" id="PS50072">
    <property type="entry name" value="CSA_PPIASE_2"/>
    <property type="match status" value="1"/>
</dbReference>
<dbReference type="InterPro" id="IPR005312">
    <property type="entry name" value="DUF1759"/>
</dbReference>
<evidence type="ECO:0000259" key="12">
    <source>
        <dbReference type="PROSITE" id="PS50072"/>
    </source>
</evidence>
<evidence type="ECO:0000256" key="2">
    <source>
        <dbReference type="ARBA" id="ARBA00002388"/>
    </source>
</evidence>
<feature type="region of interest" description="Disordered" evidence="11">
    <location>
        <begin position="773"/>
        <end position="792"/>
    </location>
</feature>
<dbReference type="InterPro" id="IPR035979">
    <property type="entry name" value="RBD_domain_sf"/>
</dbReference>
<evidence type="ECO:0000256" key="8">
    <source>
        <dbReference type="ARBA" id="ARBA00023242"/>
    </source>
</evidence>
<comment type="caution">
    <text evidence="14">The sequence shown here is derived from an EMBL/GenBank/DDBJ whole genome shotgun (WGS) entry which is preliminary data.</text>
</comment>
<keyword evidence="8" id="KW-0539">Nucleus</keyword>
<dbReference type="EMBL" id="JYDS01000017">
    <property type="protein sequence ID" value="KRZ32319.1"/>
    <property type="molecule type" value="Genomic_DNA"/>
</dbReference>
<dbReference type="Pfam" id="PF00076">
    <property type="entry name" value="RRM_1"/>
    <property type="match status" value="1"/>
</dbReference>
<feature type="domain" description="PPIase cyclophilin-type" evidence="12">
    <location>
        <begin position="12"/>
        <end position="167"/>
    </location>
</feature>
<name>A0A0V1JBJ2_TRIPS</name>
<sequence length="1215" mass="139233">LFYRVTMSVLIETTIGDFVVDLYIKERPKTSMNFLKLCKLKYYNFSLFHTIQQNFIAQAGDPTETGRGGESIFCQMYGDQARFFEMEAVPLLNHTKRGCLSMVNNGDNMHGSQFFLTLDEDLKYLNGVHTVFGEITEGFDILEKLNDAICDKDNHPFQDIRIMHTIVLDDPFPDPDGVDFPSRSPSPDERLLESGRIGVDEEVDEMKNKPEEEIAELIAAKEARTQAHILEMVGDLHYAEEKPPDNVLFVCKLNAVTTEDDLEVIFGRFGPILSCEVIRDRKTGDSLQYAFIEFADAKHCENAYFKMDNVLIDDRRIHVDFSQSVAKNFKWNRKSGNTCLKENNDGEKNNAIIIDLTCRRSKIYSPLSRWLQIAVANTVIYPRTCGSSIWDSPRTALGHAAPEAVTSLSIVQNPLTQWIDVPARQLQVMFESAQRPGSVNCRSRTTSACYINPVNDSQRMKGETTKKFEELAKKLDRTKRRVNDLMMEIQHRCAANVEIEKVEAMVAEMDRIYSLAEDLQWSYEELLNEDDLATKVEEWNAFHFAVVDTRATFHVYKEKIVKSFKIETVEQKAAGEEGKDVCSLRIPKWQLTPFDGDIMQFGAFWDQFQASVHSRTDLNDIEKFICLRSNLKGPALEVISGFSITASNYPEAVKTLRERFDRTDLIIQHHIIQLAELKKLTEPSPTGLRKLYDKLMLHFRALRAMGKDPINGQLTTDEIFLALSQRAMPLELNKKWEEFSESNASISANLESFLEFVRKQIDIEEKVTFTKGTKSTGVERGPTTLHGNRSKGIPGKYTTTALQIRTQERTRCLLCQKFHDISVCTQFLASDVEERWRIAKRLGLCHSCLKKGHRKIECGASRKTAAGETTIHDLLKRKDAGDEKIDEKTEENITKVCLKMSVDKRDGSSSYSNGSLQIARAVICAENGIKRTANCILDSGAQRSFVRKEVVESLGLNRPKEHITISSFNQRNEHRKLMLVELRLKGVDNDNFCVINTLCVSHLCGIVPPNPMMEEHDHLKGLKLADQFPREVEIDLLIGIDHYYDIVLNEIKRMDTSKPTAVKTIFECKCECNIIKKFWELEALGTEIRNEFEVSDVLERFKNEVQIPNNYEQAERRLQQLEKRLINNDERAKEYDEVIKNYIDRGWIEETDERDGIPGKTWYLPHHAVYRDDKTTTRCRIVFDASAKYHGTSLNDFLDPEPPLQNQILDILIRF</sequence>
<dbReference type="Pfam" id="PF03564">
    <property type="entry name" value="DUF1759"/>
    <property type="match status" value="1"/>
</dbReference>
<feature type="non-terminal residue" evidence="14">
    <location>
        <position position="1"/>
    </location>
</feature>
<gene>
    <name evidence="14" type="primary">PPIL4</name>
    <name evidence="14" type="ORF">T4B_1682</name>
</gene>
<reference evidence="14 15" key="1">
    <citation type="submission" date="2015-01" db="EMBL/GenBank/DDBJ databases">
        <title>Evolution of Trichinella species and genotypes.</title>
        <authorList>
            <person name="Korhonen P.K."/>
            <person name="Edoardo P."/>
            <person name="Giuseppe L.R."/>
            <person name="Gasser R.B."/>
        </authorList>
    </citation>
    <scope>NUCLEOTIDE SEQUENCE [LARGE SCALE GENOMIC DNA]</scope>
    <source>
        <strain evidence="14">ISS588</strain>
    </source>
</reference>
<dbReference type="PANTHER" id="PTHR45843:SF1">
    <property type="entry name" value="PEPTIDYL-PROLYL CIS-TRANS ISOMERASE-LIKE 4"/>
    <property type="match status" value="1"/>
</dbReference>
<dbReference type="AlphaFoldDB" id="A0A0V1JBJ2"/>
<dbReference type="CDD" id="cd01921">
    <property type="entry name" value="cyclophilin_RRM"/>
    <property type="match status" value="1"/>
</dbReference>
<dbReference type="SUPFAM" id="SSF50891">
    <property type="entry name" value="Cyclophilin-like"/>
    <property type="match status" value="1"/>
</dbReference>
<dbReference type="InterPro" id="IPR035538">
    <property type="entry name" value="Cyclophilin_PPIL4"/>
</dbReference>
<dbReference type="InterPro" id="IPR002130">
    <property type="entry name" value="Cyclophilin-type_PPIase_dom"/>
</dbReference>
<feature type="non-terminal residue" evidence="14">
    <location>
        <position position="1215"/>
    </location>
</feature>
<keyword evidence="10" id="KW-0175">Coiled coil</keyword>
<dbReference type="InterPro" id="IPR012677">
    <property type="entry name" value="Nucleotide-bd_a/b_plait_sf"/>
</dbReference>
<evidence type="ECO:0000256" key="3">
    <source>
        <dbReference type="ARBA" id="ARBA00004123"/>
    </source>
</evidence>
<dbReference type="InterPro" id="IPR000504">
    <property type="entry name" value="RRM_dom"/>
</dbReference>
<evidence type="ECO:0000256" key="10">
    <source>
        <dbReference type="SAM" id="Coils"/>
    </source>
</evidence>
<keyword evidence="6" id="KW-0697">Rotamase</keyword>
<feature type="domain" description="RRM" evidence="13">
    <location>
        <begin position="246"/>
        <end position="324"/>
    </location>
</feature>
<evidence type="ECO:0000256" key="7">
    <source>
        <dbReference type="ARBA" id="ARBA00023235"/>
    </source>
</evidence>
<evidence type="ECO:0000313" key="14">
    <source>
        <dbReference type="EMBL" id="KRZ32319.1"/>
    </source>
</evidence>
<dbReference type="Proteomes" id="UP000054805">
    <property type="component" value="Unassembled WGS sequence"/>
</dbReference>
<protein>
    <recommendedName>
        <fullName evidence="4">peptidylprolyl isomerase</fullName>
        <ecNumber evidence="4">5.2.1.8</ecNumber>
    </recommendedName>
</protein>
<evidence type="ECO:0000256" key="5">
    <source>
        <dbReference type="ARBA" id="ARBA00022884"/>
    </source>
</evidence>
<dbReference type="GO" id="GO:0005634">
    <property type="term" value="C:nucleus"/>
    <property type="evidence" value="ECO:0007669"/>
    <property type="project" value="UniProtKB-SubCell"/>
</dbReference>
<dbReference type="PRINTS" id="PR00153">
    <property type="entry name" value="CSAPPISMRASE"/>
</dbReference>
<evidence type="ECO:0000256" key="4">
    <source>
        <dbReference type="ARBA" id="ARBA00013194"/>
    </source>
</evidence>
<feature type="coiled-coil region" evidence="10">
    <location>
        <begin position="1104"/>
        <end position="1138"/>
    </location>
</feature>
<dbReference type="InterPro" id="IPR029000">
    <property type="entry name" value="Cyclophilin-like_dom_sf"/>
</dbReference>
<organism evidence="14 15">
    <name type="scientific">Trichinella pseudospiralis</name>
    <name type="common">Parasitic roundworm</name>
    <dbReference type="NCBI Taxonomy" id="6337"/>
    <lineage>
        <taxon>Eukaryota</taxon>
        <taxon>Metazoa</taxon>
        <taxon>Ecdysozoa</taxon>
        <taxon>Nematoda</taxon>
        <taxon>Enoplea</taxon>
        <taxon>Dorylaimia</taxon>
        <taxon>Trichinellida</taxon>
        <taxon>Trichinellidae</taxon>
        <taxon>Trichinella</taxon>
    </lineage>
</organism>
<keyword evidence="5 9" id="KW-0694">RNA-binding</keyword>
<evidence type="ECO:0000256" key="9">
    <source>
        <dbReference type="PROSITE-ProRule" id="PRU00176"/>
    </source>
</evidence>
<comment type="catalytic activity">
    <reaction evidence="1">
        <text>[protein]-peptidylproline (omega=180) = [protein]-peptidylproline (omega=0)</text>
        <dbReference type="Rhea" id="RHEA:16237"/>
        <dbReference type="Rhea" id="RHEA-COMP:10747"/>
        <dbReference type="Rhea" id="RHEA-COMP:10748"/>
        <dbReference type="ChEBI" id="CHEBI:83833"/>
        <dbReference type="ChEBI" id="CHEBI:83834"/>
        <dbReference type="EC" id="5.2.1.8"/>
    </reaction>
</comment>
<accession>A0A0V1JBJ2</accession>
<dbReference type="Pfam" id="PF00160">
    <property type="entry name" value="Pro_isomerase"/>
    <property type="match status" value="1"/>
</dbReference>